<evidence type="ECO:0000313" key="2">
    <source>
        <dbReference type="Proteomes" id="UP000261660"/>
    </source>
</evidence>
<name>A0A3Q3MPE3_9LABR</name>
<proteinExistence type="predicted"/>
<keyword evidence="2" id="KW-1185">Reference proteome</keyword>
<evidence type="ECO:0008006" key="3">
    <source>
        <dbReference type="Google" id="ProtNLM"/>
    </source>
</evidence>
<dbReference type="AlphaFoldDB" id="A0A3Q3MPE3"/>
<protein>
    <recommendedName>
        <fullName evidence="3">Tc1-like transposase DDE domain-containing protein</fullName>
    </recommendedName>
</protein>
<dbReference type="InParanoid" id="A0A3Q3MPE3"/>
<organism evidence="1 2">
    <name type="scientific">Labrus bergylta</name>
    <name type="common">ballan wrasse</name>
    <dbReference type="NCBI Taxonomy" id="56723"/>
    <lineage>
        <taxon>Eukaryota</taxon>
        <taxon>Metazoa</taxon>
        <taxon>Chordata</taxon>
        <taxon>Craniata</taxon>
        <taxon>Vertebrata</taxon>
        <taxon>Euteleostomi</taxon>
        <taxon>Actinopterygii</taxon>
        <taxon>Neopterygii</taxon>
        <taxon>Teleostei</taxon>
        <taxon>Neoteleostei</taxon>
        <taxon>Acanthomorphata</taxon>
        <taxon>Eupercaria</taxon>
        <taxon>Labriformes</taxon>
        <taxon>Labridae</taxon>
        <taxon>Labrus</taxon>
    </lineage>
</organism>
<dbReference type="GeneTree" id="ENSGT00940000178164"/>
<reference evidence="1" key="2">
    <citation type="submission" date="2025-09" db="UniProtKB">
        <authorList>
            <consortium name="Ensembl"/>
        </authorList>
    </citation>
    <scope>IDENTIFICATION</scope>
</reference>
<sequence length="47" mass="5588">ARYMCCRSFTEYLQNLGVERMEWRAVSPDLNPVEHLWISLGVLYVLE</sequence>
<reference evidence="1" key="1">
    <citation type="submission" date="2025-08" db="UniProtKB">
        <authorList>
            <consortium name="Ensembl"/>
        </authorList>
    </citation>
    <scope>IDENTIFICATION</scope>
</reference>
<dbReference type="Proteomes" id="UP000261660">
    <property type="component" value="Unplaced"/>
</dbReference>
<dbReference type="GO" id="GO:0003676">
    <property type="term" value="F:nucleic acid binding"/>
    <property type="evidence" value="ECO:0007669"/>
    <property type="project" value="InterPro"/>
</dbReference>
<accession>A0A3Q3MPE3</accession>
<dbReference type="InterPro" id="IPR036397">
    <property type="entry name" value="RNaseH_sf"/>
</dbReference>
<dbReference type="Ensembl" id="ENSLBET00000023545.1">
    <property type="protein sequence ID" value="ENSLBEP00000022365.1"/>
    <property type="gene ID" value="ENSLBEG00000017180.1"/>
</dbReference>
<evidence type="ECO:0000313" key="1">
    <source>
        <dbReference type="Ensembl" id="ENSLBEP00000022365.1"/>
    </source>
</evidence>
<dbReference type="Gene3D" id="3.30.420.10">
    <property type="entry name" value="Ribonuclease H-like superfamily/Ribonuclease H"/>
    <property type="match status" value="1"/>
</dbReference>